<sequence length="112" mass="12700">MESMANETLQFVANSLSSVILQMFQFVDDEDQCPLGCVGNTTMPQEMNDYLETLYDDWMQFRNETSNVEINIKRIFKLDQLQIACRWVTPFGTPPIKGTGFEAHGQNAPGSN</sequence>
<proteinExistence type="predicted"/>
<accession>A0A915KXY2</accession>
<protein>
    <submittedName>
        <fullName evidence="2">Uncharacterized protein</fullName>
    </submittedName>
</protein>
<keyword evidence="1" id="KW-1185">Reference proteome</keyword>
<dbReference type="WBParaSite" id="nRc.2.0.1.t43035-RA">
    <property type="protein sequence ID" value="nRc.2.0.1.t43035-RA"/>
    <property type="gene ID" value="nRc.2.0.1.g43035"/>
</dbReference>
<name>A0A915KXY2_ROMCU</name>
<evidence type="ECO:0000313" key="2">
    <source>
        <dbReference type="WBParaSite" id="nRc.2.0.1.t43035-RA"/>
    </source>
</evidence>
<dbReference type="AlphaFoldDB" id="A0A915KXY2"/>
<evidence type="ECO:0000313" key="1">
    <source>
        <dbReference type="Proteomes" id="UP000887565"/>
    </source>
</evidence>
<dbReference type="Proteomes" id="UP000887565">
    <property type="component" value="Unplaced"/>
</dbReference>
<organism evidence="1 2">
    <name type="scientific">Romanomermis culicivorax</name>
    <name type="common">Nematode worm</name>
    <dbReference type="NCBI Taxonomy" id="13658"/>
    <lineage>
        <taxon>Eukaryota</taxon>
        <taxon>Metazoa</taxon>
        <taxon>Ecdysozoa</taxon>
        <taxon>Nematoda</taxon>
        <taxon>Enoplea</taxon>
        <taxon>Dorylaimia</taxon>
        <taxon>Mermithida</taxon>
        <taxon>Mermithoidea</taxon>
        <taxon>Mermithidae</taxon>
        <taxon>Romanomermis</taxon>
    </lineage>
</organism>
<reference evidence="2" key="1">
    <citation type="submission" date="2022-11" db="UniProtKB">
        <authorList>
            <consortium name="WormBaseParasite"/>
        </authorList>
    </citation>
    <scope>IDENTIFICATION</scope>
</reference>